<dbReference type="AlphaFoldDB" id="A0A6J1B843"/>
<dbReference type="Pfam" id="PF07714">
    <property type="entry name" value="PK_Tyr_Ser-Thr"/>
    <property type="match status" value="1"/>
</dbReference>
<sequence length="735" mass="83060">MGNPSQFLSGCFEVFTKAAGNRKSEKSKGKHDWIQYPVAIPEEICRQFSLPKIRAATNNFHPNLLLSESEFGSVYKGIVDDGTLVAVKRLRSDAVFTIKLFRTEVQLLCQLCHQHLVSLIGYCNDKDEKIVVYELKKNGSLRDHLYGCGYDPLPWKQRLEICIGAARGLHYLHTGAKRVVIHHDVKSSSILLDDKWVSKFSALGLSKIRSQSSYNKAKALEKSEPGLKGTLGYMDPEYFRDSEISEKSDVYSFGVVLFEVLCARPPAFNLIHNRCLVCLIDWVHHYIGEGTIHNIIDPYLKGKIAPECFKLFVDIALCCISEKRDKRPEIGEVELMLELALEMQEKADSEMKDLDPHGECMYGEISFPISVSDHIGVDDGNSSEFTWRDEKHPRIHHLTAFSQEIHRQLSLTQIKVATNNFHPNMLIGRGSSGNVYKGFIDDGNLVAVKRLNPDAAQAFNKFQTELQLLCQLRHPHLVSLFGICNDKDKDEMILVSELVKNGTLSDHLYGSEYDPLPWKQRLKICIDAARGLHYLHTSVKPAIIHGDVKSSNILLDYKWAGKLSDFGLSKMCSQLSYSSTSKALEKVNSVVKGSNGCLDPEYLKDSGLSKECDVHSFGLVLFEVLCARKVFDPTLDEDERHLADWVRRCIDRGTIYNIIDPYLKGKIAPTCFKIFMDLAHCCTSLEGNTWPEMDEVTLMLKLALEMQEKADSQMKNLDPHGDCMYGEISFSYPRS</sequence>
<evidence type="ECO:0000313" key="19">
    <source>
        <dbReference type="Proteomes" id="UP000504621"/>
    </source>
</evidence>
<comment type="similarity">
    <text evidence="2">In the N-terminal section; belongs to the leguminous lectin family.</text>
</comment>
<dbReference type="InterPro" id="IPR045272">
    <property type="entry name" value="ANXUR1/2-like"/>
</dbReference>
<feature type="domain" description="Protein kinase" evidence="18">
    <location>
        <begin position="421"/>
        <end position="702"/>
    </location>
</feature>
<keyword evidence="12 17" id="KW-0067">ATP-binding</keyword>
<evidence type="ECO:0000256" key="1">
    <source>
        <dbReference type="ARBA" id="ARBA00004251"/>
    </source>
</evidence>
<keyword evidence="14" id="KW-0472">Membrane</keyword>
<dbReference type="GeneID" id="110425115"/>
<dbReference type="SUPFAM" id="SSF56112">
    <property type="entry name" value="Protein kinase-like (PK-like)"/>
    <property type="match status" value="2"/>
</dbReference>
<evidence type="ECO:0000256" key="10">
    <source>
        <dbReference type="ARBA" id="ARBA00022741"/>
    </source>
</evidence>
<dbReference type="GO" id="GO:0005524">
    <property type="term" value="F:ATP binding"/>
    <property type="evidence" value="ECO:0007669"/>
    <property type="project" value="UniProtKB-UniRule"/>
</dbReference>
<dbReference type="PROSITE" id="PS00108">
    <property type="entry name" value="PROTEIN_KINASE_ST"/>
    <property type="match status" value="1"/>
</dbReference>
<protein>
    <submittedName>
        <fullName evidence="20">Probable serine/threonine-protein kinase At1g01540</fullName>
    </submittedName>
</protein>
<dbReference type="GO" id="GO:0030246">
    <property type="term" value="F:carbohydrate binding"/>
    <property type="evidence" value="ECO:0007669"/>
    <property type="project" value="UniProtKB-KW"/>
</dbReference>
<evidence type="ECO:0000256" key="14">
    <source>
        <dbReference type="ARBA" id="ARBA00023136"/>
    </source>
</evidence>
<keyword evidence="16" id="KW-0325">Glycoprotein</keyword>
<dbReference type="Pfam" id="PF00069">
    <property type="entry name" value="Pkinase"/>
    <property type="match status" value="1"/>
</dbReference>
<dbReference type="Gene3D" id="1.10.510.10">
    <property type="entry name" value="Transferase(Phosphotransferase) domain 1"/>
    <property type="match status" value="2"/>
</dbReference>
<evidence type="ECO:0000256" key="8">
    <source>
        <dbReference type="ARBA" id="ARBA00022729"/>
    </source>
</evidence>
<dbReference type="OrthoDB" id="4062651at2759"/>
<dbReference type="PROSITE" id="PS50011">
    <property type="entry name" value="PROTEIN_KINASE_DOM"/>
    <property type="match status" value="2"/>
</dbReference>
<reference evidence="20" key="1">
    <citation type="submission" date="2025-08" db="UniProtKB">
        <authorList>
            <consortium name="RefSeq"/>
        </authorList>
    </citation>
    <scope>IDENTIFICATION</scope>
    <source>
        <tissue evidence="20">Leaf</tissue>
    </source>
</reference>
<comment type="similarity">
    <text evidence="3">In the C-terminal section; belongs to the protein kinase superfamily. Ser/Thr protein kinase family.</text>
</comment>
<evidence type="ECO:0000256" key="16">
    <source>
        <dbReference type="ARBA" id="ARBA00023180"/>
    </source>
</evidence>
<keyword evidence="4" id="KW-1003">Cell membrane</keyword>
<dbReference type="PROSITE" id="PS00107">
    <property type="entry name" value="PROTEIN_KINASE_ATP"/>
    <property type="match status" value="1"/>
</dbReference>
<accession>A0A6J1B843</accession>
<dbReference type="FunFam" id="1.10.510.10:FF:000240">
    <property type="entry name" value="Lectin-domain containing receptor kinase A4.3"/>
    <property type="match status" value="2"/>
</dbReference>
<dbReference type="PANTHER" id="PTHR27003:SF378">
    <property type="entry name" value="RECEPTOR-LIKE PROTEIN KINASE FERONIA"/>
    <property type="match status" value="1"/>
</dbReference>
<proteinExistence type="inferred from homology"/>
<evidence type="ECO:0000256" key="17">
    <source>
        <dbReference type="PROSITE-ProRule" id="PRU10141"/>
    </source>
</evidence>
<evidence type="ECO:0000256" key="2">
    <source>
        <dbReference type="ARBA" id="ARBA00008536"/>
    </source>
</evidence>
<evidence type="ECO:0000256" key="15">
    <source>
        <dbReference type="ARBA" id="ARBA00023170"/>
    </source>
</evidence>
<keyword evidence="11 20" id="KW-0418">Kinase</keyword>
<evidence type="ECO:0000256" key="3">
    <source>
        <dbReference type="ARBA" id="ARBA00010217"/>
    </source>
</evidence>
<evidence type="ECO:0000256" key="6">
    <source>
        <dbReference type="ARBA" id="ARBA00022679"/>
    </source>
</evidence>
<evidence type="ECO:0000256" key="7">
    <source>
        <dbReference type="ARBA" id="ARBA00022692"/>
    </source>
</evidence>
<keyword evidence="7" id="KW-0812">Transmembrane</keyword>
<evidence type="ECO:0000256" key="5">
    <source>
        <dbReference type="ARBA" id="ARBA00022527"/>
    </source>
</evidence>
<dbReference type="InterPro" id="IPR017441">
    <property type="entry name" value="Protein_kinase_ATP_BS"/>
</dbReference>
<dbReference type="InterPro" id="IPR000719">
    <property type="entry name" value="Prot_kinase_dom"/>
</dbReference>
<dbReference type="RefSeq" id="XP_021295597.1">
    <property type="nucleotide sequence ID" value="XM_021439922.1"/>
</dbReference>
<dbReference type="SMART" id="SM00220">
    <property type="entry name" value="S_TKc"/>
    <property type="match status" value="2"/>
</dbReference>
<dbReference type="InterPro" id="IPR001245">
    <property type="entry name" value="Ser-Thr/Tyr_kinase_cat_dom"/>
</dbReference>
<organism evidence="19 20">
    <name type="scientific">Herrania umbratica</name>
    <dbReference type="NCBI Taxonomy" id="108875"/>
    <lineage>
        <taxon>Eukaryota</taxon>
        <taxon>Viridiplantae</taxon>
        <taxon>Streptophyta</taxon>
        <taxon>Embryophyta</taxon>
        <taxon>Tracheophyta</taxon>
        <taxon>Spermatophyta</taxon>
        <taxon>Magnoliopsida</taxon>
        <taxon>eudicotyledons</taxon>
        <taxon>Gunneridae</taxon>
        <taxon>Pentapetalae</taxon>
        <taxon>rosids</taxon>
        <taxon>malvids</taxon>
        <taxon>Malvales</taxon>
        <taxon>Malvaceae</taxon>
        <taxon>Byttnerioideae</taxon>
        <taxon>Herrania</taxon>
    </lineage>
</organism>
<name>A0A6J1B843_9ROSI</name>
<evidence type="ECO:0000256" key="4">
    <source>
        <dbReference type="ARBA" id="ARBA00022475"/>
    </source>
</evidence>
<dbReference type="InterPro" id="IPR011009">
    <property type="entry name" value="Kinase-like_dom_sf"/>
</dbReference>
<evidence type="ECO:0000256" key="9">
    <source>
        <dbReference type="ARBA" id="ARBA00022734"/>
    </source>
</evidence>
<feature type="binding site" evidence="17">
    <location>
        <position position="449"/>
    </location>
    <ligand>
        <name>ATP</name>
        <dbReference type="ChEBI" id="CHEBI:30616"/>
    </ligand>
</feature>
<keyword evidence="6" id="KW-0808">Transferase</keyword>
<evidence type="ECO:0000259" key="18">
    <source>
        <dbReference type="PROSITE" id="PS50011"/>
    </source>
</evidence>
<dbReference type="GO" id="GO:0005886">
    <property type="term" value="C:plasma membrane"/>
    <property type="evidence" value="ECO:0007669"/>
    <property type="project" value="UniProtKB-SubCell"/>
</dbReference>
<dbReference type="GO" id="GO:0004714">
    <property type="term" value="F:transmembrane receptor protein tyrosine kinase activity"/>
    <property type="evidence" value="ECO:0007669"/>
    <property type="project" value="InterPro"/>
</dbReference>
<gene>
    <name evidence="20" type="primary">LOC110425115</name>
</gene>
<evidence type="ECO:0000256" key="12">
    <source>
        <dbReference type="ARBA" id="ARBA00022840"/>
    </source>
</evidence>
<keyword evidence="9" id="KW-0430">Lectin</keyword>
<evidence type="ECO:0000256" key="11">
    <source>
        <dbReference type="ARBA" id="ARBA00022777"/>
    </source>
</evidence>
<dbReference type="GO" id="GO:0009506">
    <property type="term" value="C:plasmodesma"/>
    <property type="evidence" value="ECO:0007669"/>
    <property type="project" value="TreeGrafter"/>
</dbReference>
<keyword evidence="13" id="KW-1133">Transmembrane helix</keyword>
<dbReference type="PANTHER" id="PTHR27003">
    <property type="entry name" value="OS07G0166700 PROTEIN"/>
    <property type="match status" value="1"/>
</dbReference>
<keyword evidence="5" id="KW-0723">Serine/threonine-protein kinase</keyword>
<keyword evidence="15" id="KW-0675">Receptor</keyword>
<dbReference type="GO" id="GO:0002229">
    <property type="term" value="P:defense response to oomycetes"/>
    <property type="evidence" value="ECO:0007669"/>
    <property type="project" value="UniProtKB-ARBA"/>
</dbReference>
<evidence type="ECO:0000313" key="20">
    <source>
        <dbReference type="RefSeq" id="XP_021295597.1"/>
    </source>
</evidence>
<comment type="subcellular location">
    <subcellularLocation>
        <location evidence="1">Cell membrane</location>
        <topology evidence="1">Single-pass type I membrane protein</topology>
    </subcellularLocation>
</comment>
<keyword evidence="10 17" id="KW-0547">Nucleotide-binding</keyword>
<dbReference type="GO" id="GO:0004674">
    <property type="term" value="F:protein serine/threonine kinase activity"/>
    <property type="evidence" value="ECO:0007669"/>
    <property type="project" value="UniProtKB-KW"/>
</dbReference>
<dbReference type="Proteomes" id="UP000504621">
    <property type="component" value="Unplaced"/>
</dbReference>
<feature type="domain" description="Protein kinase" evidence="18">
    <location>
        <begin position="60"/>
        <end position="341"/>
    </location>
</feature>
<keyword evidence="8" id="KW-0732">Signal</keyword>
<dbReference type="Gene3D" id="3.30.200.20">
    <property type="entry name" value="Phosphorylase Kinase, domain 1"/>
    <property type="match status" value="2"/>
</dbReference>
<keyword evidence="19" id="KW-1185">Reference proteome</keyword>
<evidence type="ECO:0000256" key="13">
    <source>
        <dbReference type="ARBA" id="ARBA00022989"/>
    </source>
</evidence>
<dbReference type="InterPro" id="IPR008271">
    <property type="entry name" value="Ser/Thr_kinase_AS"/>
</dbReference>
<dbReference type="FunFam" id="3.30.200.20:FF:000039">
    <property type="entry name" value="receptor-like protein kinase FERONIA"/>
    <property type="match status" value="2"/>
</dbReference>